<dbReference type="EC" id="2.7.13.3" evidence="3"/>
<evidence type="ECO:0000256" key="7">
    <source>
        <dbReference type="SAM" id="Coils"/>
    </source>
</evidence>
<dbReference type="InterPro" id="IPR033417">
    <property type="entry name" value="CHASE8"/>
</dbReference>
<dbReference type="CDD" id="cd06225">
    <property type="entry name" value="HAMP"/>
    <property type="match status" value="1"/>
</dbReference>
<dbReference type="GO" id="GO:0007234">
    <property type="term" value="P:osmosensory signaling via phosphorelay pathway"/>
    <property type="evidence" value="ECO:0007669"/>
    <property type="project" value="TreeGrafter"/>
</dbReference>
<dbReference type="CDD" id="cd00082">
    <property type="entry name" value="HisKA"/>
    <property type="match status" value="1"/>
</dbReference>
<dbReference type="PRINTS" id="PR00344">
    <property type="entry name" value="BCTRLSENSOR"/>
</dbReference>
<dbReference type="SUPFAM" id="SSF158472">
    <property type="entry name" value="HAMP domain-like"/>
    <property type="match status" value="1"/>
</dbReference>
<keyword evidence="8" id="KW-0472">Membrane</keyword>
<evidence type="ECO:0000259" key="9">
    <source>
        <dbReference type="PROSITE" id="PS50109"/>
    </source>
</evidence>
<feature type="transmembrane region" description="Helical" evidence="8">
    <location>
        <begin position="141"/>
        <end position="163"/>
    </location>
</feature>
<dbReference type="Pfam" id="PF17152">
    <property type="entry name" value="CHASE8"/>
    <property type="match status" value="1"/>
</dbReference>
<feature type="domain" description="Histidine kinase" evidence="9">
    <location>
        <begin position="282"/>
        <end position="517"/>
    </location>
</feature>
<proteinExistence type="predicted"/>
<feature type="coiled-coil region" evidence="7">
    <location>
        <begin position="227"/>
        <end position="275"/>
    </location>
</feature>
<reference evidence="11" key="1">
    <citation type="submission" date="2022-12" db="EMBL/GenBank/DDBJ databases">
        <title>Reference genome sequencing for broad-spectrum identification of bacterial and archaeal isolates by mass spectrometry.</title>
        <authorList>
            <person name="Sekiguchi Y."/>
            <person name="Tourlousse D.M."/>
        </authorList>
    </citation>
    <scope>NUCLEOTIDE SEQUENCE</scope>
    <source>
        <strain evidence="11">H2</strain>
    </source>
</reference>
<keyword evidence="4" id="KW-0597">Phosphoprotein</keyword>
<dbReference type="PROSITE" id="PS50109">
    <property type="entry name" value="HIS_KIN"/>
    <property type="match status" value="1"/>
</dbReference>
<dbReference type="PANTHER" id="PTHR42878">
    <property type="entry name" value="TWO-COMPONENT HISTIDINE KINASE"/>
    <property type="match status" value="1"/>
</dbReference>
<dbReference type="InterPro" id="IPR036890">
    <property type="entry name" value="HATPase_C_sf"/>
</dbReference>
<name>A0A9W6LCL5_9BACT</name>
<keyword evidence="6" id="KW-0418">Kinase</keyword>
<dbReference type="InterPro" id="IPR050351">
    <property type="entry name" value="BphY/WalK/GraS-like"/>
</dbReference>
<dbReference type="SMART" id="SM00304">
    <property type="entry name" value="HAMP"/>
    <property type="match status" value="1"/>
</dbReference>
<keyword evidence="8" id="KW-1133">Transmembrane helix</keyword>
<keyword evidence="5" id="KW-0808">Transferase</keyword>
<keyword evidence="7" id="KW-0175">Coiled coil</keyword>
<evidence type="ECO:0000256" key="1">
    <source>
        <dbReference type="ARBA" id="ARBA00000085"/>
    </source>
</evidence>
<dbReference type="Pfam" id="PF00512">
    <property type="entry name" value="HisKA"/>
    <property type="match status" value="1"/>
</dbReference>
<dbReference type="Gene3D" id="6.10.340.10">
    <property type="match status" value="1"/>
</dbReference>
<comment type="catalytic activity">
    <reaction evidence="1">
        <text>ATP + protein L-histidine = ADP + protein N-phospho-L-histidine.</text>
        <dbReference type="EC" id="2.7.13.3"/>
    </reaction>
</comment>
<dbReference type="InterPro" id="IPR003661">
    <property type="entry name" value="HisK_dim/P_dom"/>
</dbReference>
<dbReference type="Pfam" id="PF02518">
    <property type="entry name" value="HATPase_c"/>
    <property type="match status" value="1"/>
</dbReference>
<keyword evidence="12" id="KW-1185">Reference proteome</keyword>
<feature type="domain" description="HAMP" evidence="10">
    <location>
        <begin position="168"/>
        <end position="221"/>
    </location>
</feature>
<dbReference type="SUPFAM" id="SSF55874">
    <property type="entry name" value="ATPase domain of HSP90 chaperone/DNA topoisomerase II/histidine kinase"/>
    <property type="match status" value="1"/>
</dbReference>
<organism evidence="11 12">
    <name type="scientific">Geobacter hydrogenophilus</name>
    <dbReference type="NCBI Taxonomy" id="40983"/>
    <lineage>
        <taxon>Bacteria</taxon>
        <taxon>Pseudomonadati</taxon>
        <taxon>Thermodesulfobacteriota</taxon>
        <taxon>Desulfuromonadia</taxon>
        <taxon>Geobacterales</taxon>
        <taxon>Geobacteraceae</taxon>
        <taxon>Geobacter</taxon>
    </lineage>
</organism>
<dbReference type="SUPFAM" id="SSF47384">
    <property type="entry name" value="Homodimeric domain of signal transducing histidine kinase"/>
    <property type="match status" value="1"/>
</dbReference>
<dbReference type="GO" id="GO:0016020">
    <property type="term" value="C:membrane"/>
    <property type="evidence" value="ECO:0007669"/>
    <property type="project" value="UniProtKB-SubCell"/>
</dbReference>
<sequence length="524" mass="58066">MLISMATTGVALLISGAALIFNEMVSYRRSLVNSLTVQARITGSNSTAALSFNNPRVANEILGALSAAPNIVQATIHTREGEIFARYLRNGERVKPISPPLKNGYSIAANSIVVVEPIILDREPIGTILIESDLRELLGRLWWYTTIMVIVFSGSLWIAFLLLSRMQRAVTSPILDLVQVMGTVSREGDYSVRASAWNDDELGSLAQGFNEMLVQIQSRDRELELHRRQLEQTVASRTAELAEANKQLQRELVERQRAEEQLQRYSGELRDINDELKSFAYMVSHDLRAPLINIKGFASELDLALKDAIPLLEQSLTSLCGKEREQVRCALQQDAPEALGFISSSVTRMDALINAVLQLSYMGRREIRLETVSVMTIVNSILQSLRHQLEQRSVTVTVGELPEIIIDKMALEQIIGNLLDNAVKYLAAERPGRIEVIACEEADGTTLRISDNGRGIAPGDRGKMFELFRRGNCPDTVGEGMGLACVKTLVRRFGGRIECESEPGVGTTFSVFIPKQSDSGKEYQ</sequence>
<dbReference type="InterPro" id="IPR003594">
    <property type="entry name" value="HATPase_dom"/>
</dbReference>
<dbReference type="GO" id="GO:0030295">
    <property type="term" value="F:protein kinase activator activity"/>
    <property type="evidence" value="ECO:0007669"/>
    <property type="project" value="TreeGrafter"/>
</dbReference>
<evidence type="ECO:0000256" key="4">
    <source>
        <dbReference type="ARBA" id="ARBA00022553"/>
    </source>
</evidence>
<comment type="subcellular location">
    <subcellularLocation>
        <location evidence="2">Membrane</location>
    </subcellularLocation>
</comment>
<dbReference type="InterPro" id="IPR003660">
    <property type="entry name" value="HAMP_dom"/>
</dbReference>
<dbReference type="SMART" id="SM00387">
    <property type="entry name" value="HATPase_c"/>
    <property type="match status" value="1"/>
</dbReference>
<evidence type="ECO:0000313" key="12">
    <source>
        <dbReference type="Proteomes" id="UP001144352"/>
    </source>
</evidence>
<dbReference type="EMBL" id="BSDS01000002">
    <property type="protein sequence ID" value="GLI38938.1"/>
    <property type="molecule type" value="Genomic_DNA"/>
</dbReference>
<gene>
    <name evidence="11" type="ORF">GHYDROH2_24390</name>
</gene>
<evidence type="ECO:0000256" key="3">
    <source>
        <dbReference type="ARBA" id="ARBA00012438"/>
    </source>
</evidence>
<comment type="caution">
    <text evidence="11">The sequence shown here is derived from an EMBL/GenBank/DDBJ whole genome shotgun (WGS) entry which is preliminary data.</text>
</comment>
<evidence type="ECO:0000313" key="11">
    <source>
        <dbReference type="EMBL" id="GLI38938.1"/>
    </source>
</evidence>
<evidence type="ECO:0000256" key="2">
    <source>
        <dbReference type="ARBA" id="ARBA00004370"/>
    </source>
</evidence>
<dbReference type="Gene3D" id="3.30.565.10">
    <property type="entry name" value="Histidine kinase-like ATPase, C-terminal domain"/>
    <property type="match status" value="1"/>
</dbReference>
<protein>
    <recommendedName>
        <fullName evidence="3">histidine kinase</fullName>
        <ecNumber evidence="3">2.7.13.3</ecNumber>
    </recommendedName>
</protein>
<evidence type="ECO:0000256" key="5">
    <source>
        <dbReference type="ARBA" id="ARBA00022679"/>
    </source>
</evidence>
<evidence type="ECO:0000256" key="8">
    <source>
        <dbReference type="SAM" id="Phobius"/>
    </source>
</evidence>
<dbReference type="Proteomes" id="UP001144352">
    <property type="component" value="Unassembled WGS sequence"/>
</dbReference>
<dbReference type="InterPro" id="IPR005467">
    <property type="entry name" value="His_kinase_dom"/>
</dbReference>
<dbReference type="InterPro" id="IPR036097">
    <property type="entry name" value="HisK_dim/P_sf"/>
</dbReference>
<dbReference type="Pfam" id="PF00672">
    <property type="entry name" value="HAMP"/>
    <property type="match status" value="1"/>
</dbReference>
<dbReference type="Gene3D" id="1.10.287.130">
    <property type="match status" value="1"/>
</dbReference>
<keyword evidence="8" id="KW-0812">Transmembrane</keyword>
<accession>A0A9W6LCL5</accession>
<dbReference type="AlphaFoldDB" id="A0A9W6LCL5"/>
<dbReference type="InterPro" id="IPR004358">
    <property type="entry name" value="Sig_transdc_His_kin-like_C"/>
</dbReference>
<evidence type="ECO:0000256" key="6">
    <source>
        <dbReference type="ARBA" id="ARBA00022777"/>
    </source>
</evidence>
<dbReference type="PROSITE" id="PS50885">
    <property type="entry name" value="HAMP"/>
    <property type="match status" value="1"/>
</dbReference>
<dbReference type="GO" id="GO:0000155">
    <property type="term" value="F:phosphorelay sensor kinase activity"/>
    <property type="evidence" value="ECO:0007669"/>
    <property type="project" value="InterPro"/>
</dbReference>
<dbReference type="PANTHER" id="PTHR42878:SF15">
    <property type="entry name" value="BACTERIOPHYTOCHROME"/>
    <property type="match status" value="1"/>
</dbReference>
<dbReference type="GO" id="GO:0000156">
    <property type="term" value="F:phosphorelay response regulator activity"/>
    <property type="evidence" value="ECO:0007669"/>
    <property type="project" value="TreeGrafter"/>
</dbReference>
<evidence type="ECO:0000259" key="10">
    <source>
        <dbReference type="PROSITE" id="PS50885"/>
    </source>
</evidence>